<keyword evidence="2" id="KW-1185">Reference proteome</keyword>
<proteinExistence type="predicted"/>
<reference evidence="1 2" key="1">
    <citation type="submission" date="2020-02" db="EMBL/GenBank/DDBJ databases">
        <authorList>
            <person name="Ferguson B K."/>
        </authorList>
    </citation>
    <scope>NUCLEOTIDE SEQUENCE [LARGE SCALE GENOMIC DNA]</scope>
</reference>
<dbReference type="AlphaFoldDB" id="A0A6H5HH88"/>
<protein>
    <submittedName>
        <fullName evidence="1">Uncharacterized protein</fullName>
    </submittedName>
</protein>
<evidence type="ECO:0000313" key="2">
    <source>
        <dbReference type="Proteomes" id="UP000479000"/>
    </source>
</evidence>
<feature type="non-terminal residue" evidence="1">
    <location>
        <position position="1"/>
    </location>
</feature>
<dbReference type="EMBL" id="CADCXU010031316">
    <property type="protein sequence ID" value="CAB0017377.1"/>
    <property type="molecule type" value="Genomic_DNA"/>
</dbReference>
<name>A0A6H5HH88_9HEMI</name>
<accession>A0A6H5HH88</accession>
<sequence>ARRSSNLLQPANYDPKPRVLASEAPRYSVGALHTTWCVWCVVLWAGKPLSVIDMSRRVNIPSPPPAQQRSLLQPGVPLLILDNEACVQ</sequence>
<organism evidence="1 2">
    <name type="scientific">Nesidiocoris tenuis</name>
    <dbReference type="NCBI Taxonomy" id="355587"/>
    <lineage>
        <taxon>Eukaryota</taxon>
        <taxon>Metazoa</taxon>
        <taxon>Ecdysozoa</taxon>
        <taxon>Arthropoda</taxon>
        <taxon>Hexapoda</taxon>
        <taxon>Insecta</taxon>
        <taxon>Pterygota</taxon>
        <taxon>Neoptera</taxon>
        <taxon>Paraneoptera</taxon>
        <taxon>Hemiptera</taxon>
        <taxon>Heteroptera</taxon>
        <taxon>Panheteroptera</taxon>
        <taxon>Cimicomorpha</taxon>
        <taxon>Miridae</taxon>
        <taxon>Dicyphina</taxon>
        <taxon>Nesidiocoris</taxon>
    </lineage>
</organism>
<dbReference type="Proteomes" id="UP000479000">
    <property type="component" value="Unassembled WGS sequence"/>
</dbReference>
<gene>
    <name evidence="1" type="ORF">NTEN_LOCUS21394</name>
</gene>
<evidence type="ECO:0000313" key="1">
    <source>
        <dbReference type="EMBL" id="CAB0017377.1"/>
    </source>
</evidence>